<dbReference type="InterPro" id="IPR010819">
    <property type="entry name" value="AGE/CE"/>
</dbReference>
<gene>
    <name evidence="3" type="ORF">PQU98_10175</name>
</gene>
<protein>
    <submittedName>
        <fullName evidence="3">AGE family epimerase/isomerase</fullName>
    </submittedName>
</protein>
<keyword evidence="2" id="KW-0413">Isomerase</keyword>
<evidence type="ECO:0000256" key="2">
    <source>
        <dbReference type="ARBA" id="ARBA00023235"/>
    </source>
</evidence>
<evidence type="ECO:0000313" key="4">
    <source>
        <dbReference type="Proteomes" id="UP001218579"/>
    </source>
</evidence>
<dbReference type="InterPro" id="IPR008928">
    <property type="entry name" value="6-hairpin_glycosidase_sf"/>
</dbReference>
<name>A0ABT5HJV7_9CAUL</name>
<accession>A0ABT5HJV7</accession>
<evidence type="ECO:0000313" key="3">
    <source>
        <dbReference type="EMBL" id="MDC7676498.1"/>
    </source>
</evidence>
<evidence type="ECO:0000256" key="1">
    <source>
        <dbReference type="ARBA" id="ARBA00008558"/>
    </source>
</evidence>
<dbReference type="Pfam" id="PF07221">
    <property type="entry name" value="GlcNAc_2-epim"/>
    <property type="match status" value="1"/>
</dbReference>
<sequence length="374" mass="41677">MKTVKQIQNEARDWLFGAAAPLWSTTGVLEDGMFAEALHHDGSIMRGPRRLRVQARQIYSFCEIGRLGWDGPWRKIVEDALPAFVSRGVSEEGVFIHTYDDKGDVSNKSLDLYNQAFGLFALAHAGNALSKPELFALAGTVMDRIDADWARPEGGYWEGVLTPCPPYRQNPHMHMFEAATALYRFTNDPRWGAIAGALSLLFRSKFHDRATGAVTEYFDQSWNPLNDETGSIVEPGHCLEWAWLFGTNAKSQDEIDTSDGLSAFARRYGLCGRRGVAINEVSLDGAVINNNARLWPQTERLKAAADSFRRQNAIDSEQEIIAAYEGLAKYLVTDIAGLWHDKMKPDGTFLDEPAPASSFYHIVCGLSELLQLEI</sequence>
<dbReference type="SUPFAM" id="SSF48208">
    <property type="entry name" value="Six-hairpin glycosidases"/>
    <property type="match status" value="1"/>
</dbReference>
<dbReference type="EMBL" id="JAQQKV010000002">
    <property type="protein sequence ID" value="MDC7676498.1"/>
    <property type="molecule type" value="Genomic_DNA"/>
</dbReference>
<dbReference type="InterPro" id="IPR012341">
    <property type="entry name" value="6hp_glycosidase-like_sf"/>
</dbReference>
<dbReference type="Proteomes" id="UP001218579">
    <property type="component" value="Unassembled WGS sequence"/>
</dbReference>
<reference evidence="3 4" key="1">
    <citation type="submission" date="2023-01" db="EMBL/GenBank/DDBJ databases">
        <title>Novel species of the genus Asticcacaulis isolated from rivers.</title>
        <authorList>
            <person name="Lu H."/>
        </authorList>
    </citation>
    <scope>NUCLEOTIDE SEQUENCE [LARGE SCALE GENOMIC DNA]</scope>
    <source>
        <strain evidence="3 4">LKC15W</strain>
    </source>
</reference>
<dbReference type="Gene3D" id="1.50.10.10">
    <property type="match status" value="1"/>
</dbReference>
<dbReference type="PANTHER" id="PTHR15108">
    <property type="entry name" value="N-ACYLGLUCOSAMINE-2-EPIMERASE"/>
    <property type="match status" value="1"/>
</dbReference>
<organism evidence="3 4">
    <name type="scientific">Asticcacaulis machinosus</name>
    <dbReference type="NCBI Taxonomy" id="2984211"/>
    <lineage>
        <taxon>Bacteria</taxon>
        <taxon>Pseudomonadati</taxon>
        <taxon>Pseudomonadota</taxon>
        <taxon>Alphaproteobacteria</taxon>
        <taxon>Caulobacterales</taxon>
        <taxon>Caulobacteraceae</taxon>
        <taxon>Asticcacaulis</taxon>
    </lineage>
</organism>
<dbReference type="RefSeq" id="WP_272744833.1">
    <property type="nucleotide sequence ID" value="NZ_JAQQKV010000002.1"/>
</dbReference>
<comment type="caution">
    <text evidence="3">The sequence shown here is derived from an EMBL/GenBank/DDBJ whole genome shotgun (WGS) entry which is preliminary data.</text>
</comment>
<proteinExistence type="inferred from homology"/>
<keyword evidence="4" id="KW-1185">Reference proteome</keyword>
<comment type="similarity">
    <text evidence="1">Belongs to the N-acylglucosamine 2-epimerase family.</text>
</comment>